<dbReference type="Proteomes" id="UP000682403">
    <property type="component" value="Unassembled WGS sequence"/>
</dbReference>
<sequence length="368" mass="41716">MGSPVRVLHTVVNMNRGGAETLIMNLYRNMDRSKVQFDFLTCKEGVFDDEIRELGGTIHRIPYITDGGHFRYIRSLNAFFSQNRHYKIVHSHLDKMSGFVMQAAKKYGIPVRIAHSHNTQSEGNFLAKTYKDYAGRLIHPSSTHLFSCSQAAAEWLFGDRGRVSILLKNGIDSEQFKHSSSTRNRIRLELGITNQYVIGHVGRFNLQKNHNFLIDVFNECSKNFTDLHLVLAGDGPLRNEMEQKVKNLNLSEKVSFLGIRSDIHHLLQAFDLFAFPSLHEGLPVTLVEAQGAGLPCIISDKITREADMGIDLITYLPISQKEDWAAKIPKILLETKQRNIPQDALASNGYDIRNTSKWAQGFYLEAAR</sequence>
<comment type="caution">
    <text evidence="3">The sequence shown here is derived from an EMBL/GenBank/DDBJ whole genome shotgun (WGS) entry which is preliminary data.</text>
</comment>
<feature type="domain" description="Glycosyl transferase family 1" evidence="1">
    <location>
        <begin position="186"/>
        <end position="339"/>
    </location>
</feature>
<dbReference type="Pfam" id="PF13579">
    <property type="entry name" value="Glyco_trans_4_4"/>
    <property type="match status" value="1"/>
</dbReference>
<dbReference type="InterPro" id="IPR001296">
    <property type="entry name" value="Glyco_trans_1"/>
</dbReference>
<dbReference type="CDD" id="cd03812">
    <property type="entry name" value="GT4_CapH-like"/>
    <property type="match status" value="1"/>
</dbReference>
<dbReference type="InterPro" id="IPR028098">
    <property type="entry name" value="Glyco_trans_4-like_N"/>
</dbReference>
<dbReference type="SUPFAM" id="SSF53756">
    <property type="entry name" value="UDP-Glycosyltransferase/glycogen phosphorylase"/>
    <property type="match status" value="1"/>
</dbReference>
<feature type="domain" description="Glycosyltransferase subfamily 4-like N-terminal" evidence="2">
    <location>
        <begin position="17"/>
        <end position="157"/>
    </location>
</feature>
<dbReference type="Pfam" id="PF00534">
    <property type="entry name" value="Glycos_transf_1"/>
    <property type="match status" value="1"/>
</dbReference>
<accession>A0ABS5LFX6</accession>
<evidence type="ECO:0000259" key="2">
    <source>
        <dbReference type="Pfam" id="PF13579"/>
    </source>
</evidence>
<dbReference type="RefSeq" id="WP_211559207.1">
    <property type="nucleotide sequence ID" value="NZ_JAGVRK010000001.1"/>
</dbReference>
<evidence type="ECO:0000313" key="3">
    <source>
        <dbReference type="EMBL" id="MBS2969661.1"/>
    </source>
</evidence>
<gene>
    <name evidence="3" type="ORF">J9317_12890</name>
</gene>
<keyword evidence="4" id="KW-1185">Reference proteome</keyword>
<dbReference type="Gene3D" id="3.40.50.2000">
    <property type="entry name" value="Glycogen Phosphorylase B"/>
    <property type="match status" value="2"/>
</dbReference>
<proteinExistence type="predicted"/>
<dbReference type="InterPro" id="IPR050194">
    <property type="entry name" value="Glycosyltransferase_grp1"/>
</dbReference>
<name>A0ABS5LFX6_9BACI</name>
<evidence type="ECO:0000259" key="1">
    <source>
        <dbReference type="Pfam" id="PF00534"/>
    </source>
</evidence>
<dbReference type="PANTHER" id="PTHR45947:SF3">
    <property type="entry name" value="SULFOQUINOVOSYL TRANSFERASE SQD2"/>
    <property type="match status" value="1"/>
</dbReference>
<dbReference type="PANTHER" id="PTHR45947">
    <property type="entry name" value="SULFOQUINOVOSYL TRANSFERASE SQD2"/>
    <property type="match status" value="1"/>
</dbReference>
<protein>
    <submittedName>
        <fullName evidence="3">Glycosyltransferase family 1 protein</fullName>
    </submittedName>
</protein>
<evidence type="ECO:0000313" key="4">
    <source>
        <dbReference type="Proteomes" id="UP000682403"/>
    </source>
</evidence>
<dbReference type="EMBL" id="JAGVRK010000001">
    <property type="protein sequence ID" value="MBS2969661.1"/>
    <property type="molecule type" value="Genomic_DNA"/>
</dbReference>
<organism evidence="3 4">
    <name type="scientific">Metabacillus flavus</name>
    <dbReference type="NCBI Taxonomy" id="2823519"/>
    <lineage>
        <taxon>Bacteria</taxon>
        <taxon>Bacillati</taxon>
        <taxon>Bacillota</taxon>
        <taxon>Bacilli</taxon>
        <taxon>Bacillales</taxon>
        <taxon>Bacillaceae</taxon>
        <taxon>Metabacillus</taxon>
    </lineage>
</organism>
<reference evidence="3 4" key="1">
    <citation type="submission" date="2021-04" db="EMBL/GenBank/DDBJ databases">
        <title>Metabacillus sp. strain KIGAM252 whole genome sequence.</title>
        <authorList>
            <person name="Seo M.-J."/>
            <person name="Cho E.-S."/>
            <person name="Hwang C.Y."/>
            <person name="Yoon D.J."/>
        </authorList>
    </citation>
    <scope>NUCLEOTIDE SEQUENCE [LARGE SCALE GENOMIC DNA]</scope>
    <source>
        <strain evidence="3 4">KIGAM252</strain>
    </source>
</reference>